<evidence type="ECO:0000256" key="2">
    <source>
        <dbReference type="SAM" id="SignalP"/>
    </source>
</evidence>
<dbReference type="PANTHER" id="PTHR31094">
    <property type="entry name" value="RIKEN CDNA 2310061I04 GENE"/>
    <property type="match status" value="1"/>
</dbReference>
<dbReference type="PROSITE" id="PS51257">
    <property type="entry name" value="PROKAR_LIPOPROTEIN"/>
    <property type="match status" value="1"/>
</dbReference>
<dbReference type="AlphaFoldDB" id="A0AAN6WXU4"/>
<sequence length="359" mass="39530">MSSPATRTWILFFPAAIAGHHPAAAFITSCKCAARSPSRWALTYKPLQRLHSVSAISTTSRPPRAQQPSTSSRPSTLTTKKPLTTLQEANPRNLPEVWINYEQPFFTPSSSNDPDKPPDQDRKVKLGKTLRILQDRLPTLLQSPLPQEVLSPNITLHLFPSTHPHLPTVSGRVAYVAALWSSPIAFNRLPLFGNIKLEILAERMVRDPVSSRTRPPGAYGEQLIVRWRTVGKSTANGSNGSSKHWFPWFVGFGNGDKGSETKRLGGNTETDVTEYKAPVGNAQASGSSKKEFTGLFIFDFDKEGKILSHTIEHVQEGGQWEKGVGAKVVGLTDWLLGGMKGGDEPCPAFARARLFSRRR</sequence>
<dbReference type="Pfam" id="PF17119">
    <property type="entry name" value="MMU163"/>
    <property type="match status" value="1"/>
</dbReference>
<keyword evidence="4" id="KW-1185">Reference proteome</keyword>
<dbReference type="EMBL" id="MU864368">
    <property type="protein sequence ID" value="KAK4190234.1"/>
    <property type="molecule type" value="Genomic_DNA"/>
</dbReference>
<dbReference type="Proteomes" id="UP001302126">
    <property type="component" value="Unassembled WGS sequence"/>
</dbReference>
<evidence type="ECO:0000256" key="1">
    <source>
        <dbReference type="SAM" id="MobiDB-lite"/>
    </source>
</evidence>
<organism evidence="3 4">
    <name type="scientific">Podospora australis</name>
    <dbReference type="NCBI Taxonomy" id="1536484"/>
    <lineage>
        <taxon>Eukaryota</taxon>
        <taxon>Fungi</taxon>
        <taxon>Dikarya</taxon>
        <taxon>Ascomycota</taxon>
        <taxon>Pezizomycotina</taxon>
        <taxon>Sordariomycetes</taxon>
        <taxon>Sordariomycetidae</taxon>
        <taxon>Sordariales</taxon>
        <taxon>Podosporaceae</taxon>
        <taxon>Podospora</taxon>
    </lineage>
</organism>
<evidence type="ECO:0000313" key="3">
    <source>
        <dbReference type="EMBL" id="KAK4190234.1"/>
    </source>
</evidence>
<name>A0AAN6WXU4_9PEZI</name>
<reference evidence="3" key="2">
    <citation type="submission" date="2023-05" db="EMBL/GenBank/DDBJ databases">
        <authorList>
            <consortium name="Lawrence Berkeley National Laboratory"/>
            <person name="Steindorff A."/>
            <person name="Hensen N."/>
            <person name="Bonometti L."/>
            <person name="Westerberg I."/>
            <person name="Brannstrom I.O."/>
            <person name="Guillou S."/>
            <person name="Cros-Aarteil S."/>
            <person name="Calhoun S."/>
            <person name="Haridas S."/>
            <person name="Kuo A."/>
            <person name="Mondo S."/>
            <person name="Pangilinan J."/>
            <person name="Riley R."/>
            <person name="Labutti K."/>
            <person name="Andreopoulos B."/>
            <person name="Lipzen A."/>
            <person name="Chen C."/>
            <person name="Yanf M."/>
            <person name="Daum C."/>
            <person name="Ng V."/>
            <person name="Clum A."/>
            <person name="Ohm R."/>
            <person name="Martin F."/>
            <person name="Silar P."/>
            <person name="Natvig D."/>
            <person name="Lalanne C."/>
            <person name="Gautier V."/>
            <person name="Ament-Velasquez S.L."/>
            <person name="Kruys A."/>
            <person name="Hutchinson M.I."/>
            <person name="Powell A.J."/>
            <person name="Barry K."/>
            <person name="Miller A.N."/>
            <person name="Grigoriev I.V."/>
            <person name="Debuchy R."/>
            <person name="Gladieux P."/>
            <person name="Thoren M.H."/>
            <person name="Johannesson H."/>
        </authorList>
    </citation>
    <scope>NUCLEOTIDE SEQUENCE</scope>
    <source>
        <strain evidence="3">PSN309</strain>
    </source>
</reference>
<accession>A0AAN6WXU4</accession>
<dbReference type="PANTHER" id="PTHR31094:SF2">
    <property type="entry name" value="RIKEN CDNA 2310061I04 GENE"/>
    <property type="match status" value="1"/>
</dbReference>
<evidence type="ECO:0008006" key="5">
    <source>
        <dbReference type="Google" id="ProtNLM"/>
    </source>
</evidence>
<feature type="signal peptide" evidence="2">
    <location>
        <begin position="1"/>
        <end position="25"/>
    </location>
</feature>
<evidence type="ECO:0000313" key="4">
    <source>
        <dbReference type="Proteomes" id="UP001302126"/>
    </source>
</evidence>
<feature type="chain" id="PRO_5042889625" description="Chromosome transmission fidelity protein 4" evidence="2">
    <location>
        <begin position="26"/>
        <end position="359"/>
    </location>
</feature>
<dbReference type="InterPro" id="IPR031342">
    <property type="entry name" value="Mug163-like"/>
</dbReference>
<keyword evidence="2" id="KW-0732">Signal</keyword>
<feature type="compositionally biased region" description="Low complexity" evidence="1">
    <location>
        <begin position="60"/>
        <end position="86"/>
    </location>
</feature>
<comment type="caution">
    <text evidence="3">The sequence shown here is derived from an EMBL/GenBank/DDBJ whole genome shotgun (WGS) entry which is preliminary data.</text>
</comment>
<feature type="region of interest" description="Disordered" evidence="1">
    <location>
        <begin position="54"/>
        <end position="89"/>
    </location>
</feature>
<reference evidence="3" key="1">
    <citation type="journal article" date="2023" name="Mol. Phylogenet. Evol.">
        <title>Genome-scale phylogeny and comparative genomics of the fungal order Sordariales.</title>
        <authorList>
            <person name="Hensen N."/>
            <person name="Bonometti L."/>
            <person name="Westerberg I."/>
            <person name="Brannstrom I.O."/>
            <person name="Guillou S."/>
            <person name="Cros-Aarteil S."/>
            <person name="Calhoun S."/>
            <person name="Haridas S."/>
            <person name="Kuo A."/>
            <person name="Mondo S."/>
            <person name="Pangilinan J."/>
            <person name="Riley R."/>
            <person name="LaButti K."/>
            <person name="Andreopoulos B."/>
            <person name="Lipzen A."/>
            <person name="Chen C."/>
            <person name="Yan M."/>
            <person name="Daum C."/>
            <person name="Ng V."/>
            <person name="Clum A."/>
            <person name="Steindorff A."/>
            <person name="Ohm R.A."/>
            <person name="Martin F."/>
            <person name="Silar P."/>
            <person name="Natvig D.O."/>
            <person name="Lalanne C."/>
            <person name="Gautier V."/>
            <person name="Ament-Velasquez S.L."/>
            <person name="Kruys A."/>
            <person name="Hutchinson M.I."/>
            <person name="Powell A.J."/>
            <person name="Barry K."/>
            <person name="Miller A.N."/>
            <person name="Grigoriev I.V."/>
            <person name="Debuchy R."/>
            <person name="Gladieux P."/>
            <person name="Hiltunen Thoren M."/>
            <person name="Johannesson H."/>
        </authorList>
    </citation>
    <scope>NUCLEOTIDE SEQUENCE</scope>
    <source>
        <strain evidence="3">PSN309</strain>
    </source>
</reference>
<dbReference type="InterPro" id="IPR018790">
    <property type="entry name" value="DUF2358"/>
</dbReference>
<gene>
    <name evidence="3" type="ORF">QBC35DRAFT_429056</name>
</gene>
<proteinExistence type="predicted"/>
<protein>
    <recommendedName>
        <fullName evidence="5">Chromosome transmission fidelity protein 4</fullName>
    </recommendedName>
</protein>